<gene>
    <name evidence="1" type="ORF">LAL4801_06068</name>
</gene>
<dbReference type="RefSeq" id="WP_145904054.1">
    <property type="nucleotide sequence ID" value="NZ_CXST01000010.1"/>
</dbReference>
<dbReference type="OrthoDB" id="7833188at2"/>
<name>A0A0M6YBY9_9HYPH</name>
<dbReference type="Proteomes" id="UP000048926">
    <property type="component" value="Unassembled WGS sequence"/>
</dbReference>
<proteinExistence type="predicted"/>
<reference evidence="2" key="1">
    <citation type="submission" date="2015-07" db="EMBL/GenBank/DDBJ databases">
        <authorList>
            <person name="Rodrigo-Torres Lidia"/>
            <person name="Arahal R.David."/>
        </authorList>
    </citation>
    <scope>NUCLEOTIDE SEQUENCE [LARGE SCALE GENOMIC DNA]</scope>
    <source>
        <strain evidence="2">CECT 4801</strain>
    </source>
</reference>
<dbReference type="AlphaFoldDB" id="A0A0M6YBY9"/>
<evidence type="ECO:0000313" key="2">
    <source>
        <dbReference type="Proteomes" id="UP000048926"/>
    </source>
</evidence>
<dbReference type="EMBL" id="CXST01000010">
    <property type="protein sequence ID" value="CTQ47606.1"/>
    <property type="molecule type" value="Genomic_DNA"/>
</dbReference>
<evidence type="ECO:0008006" key="3">
    <source>
        <dbReference type="Google" id="ProtNLM"/>
    </source>
</evidence>
<keyword evidence="2" id="KW-1185">Reference proteome</keyword>
<accession>A0A0M6YBY9</accession>
<sequence>MTDATKSIFGPSPPPRASDVLFGPNREHWRLNACIEHWGEVDHAYKVGFRMAAFQLTERICEQPDNQDSLVYPIVYLYRHHVELMLKDIFHLAADLLEKPISNSQEKHLGRHELAKLWSMVRPMLDLVCEKGGESPLPAADLEGIDAYMDQLNTHDPRGESFRYARSRDAARTLGPDLVHINIRSFAIGMEKLADYLDGLEHWLGMLVDGRNEARG</sequence>
<organism evidence="1 2">
    <name type="scientific">Roseibium aggregatum</name>
    <dbReference type="NCBI Taxonomy" id="187304"/>
    <lineage>
        <taxon>Bacteria</taxon>
        <taxon>Pseudomonadati</taxon>
        <taxon>Pseudomonadota</taxon>
        <taxon>Alphaproteobacteria</taxon>
        <taxon>Hyphomicrobiales</taxon>
        <taxon>Stappiaceae</taxon>
        <taxon>Roseibium</taxon>
    </lineage>
</organism>
<evidence type="ECO:0000313" key="1">
    <source>
        <dbReference type="EMBL" id="CTQ47606.1"/>
    </source>
</evidence>
<protein>
    <recommendedName>
        <fullName evidence="3">HEPN domain-containing protein</fullName>
    </recommendedName>
</protein>